<dbReference type="EMBL" id="JABFAA010000001">
    <property type="protein sequence ID" value="MBA0674812.1"/>
    <property type="molecule type" value="Genomic_DNA"/>
</dbReference>
<evidence type="ECO:0000313" key="2">
    <source>
        <dbReference type="Proteomes" id="UP000593577"/>
    </source>
</evidence>
<evidence type="ECO:0000313" key="1">
    <source>
        <dbReference type="EMBL" id="MBA0674812.1"/>
    </source>
</evidence>
<name>A0A7J8WIT4_GOSAI</name>
<gene>
    <name evidence="1" type="ORF">Goari_016387</name>
</gene>
<dbReference type="AlphaFoldDB" id="A0A7J8WIT4"/>
<organism evidence="1 2">
    <name type="scientific">Gossypium aridum</name>
    <name type="common">American cotton</name>
    <name type="synonym">Erioxylum aridum</name>
    <dbReference type="NCBI Taxonomy" id="34290"/>
    <lineage>
        <taxon>Eukaryota</taxon>
        <taxon>Viridiplantae</taxon>
        <taxon>Streptophyta</taxon>
        <taxon>Embryophyta</taxon>
        <taxon>Tracheophyta</taxon>
        <taxon>Spermatophyta</taxon>
        <taxon>Magnoliopsida</taxon>
        <taxon>eudicotyledons</taxon>
        <taxon>Gunneridae</taxon>
        <taxon>Pentapetalae</taxon>
        <taxon>rosids</taxon>
        <taxon>malvids</taxon>
        <taxon>Malvales</taxon>
        <taxon>Malvaceae</taxon>
        <taxon>Malvoideae</taxon>
        <taxon>Gossypium</taxon>
    </lineage>
</organism>
<comment type="caution">
    <text evidence="1">The sequence shown here is derived from an EMBL/GenBank/DDBJ whole genome shotgun (WGS) entry which is preliminary data.</text>
</comment>
<proteinExistence type="predicted"/>
<accession>A0A7J8WIT4</accession>
<dbReference type="Proteomes" id="UP000593577">
    <property type="component" value="Unassembled WGS sequence"/>
</dbReference>
<keyword evidence="2" id="KW-1185">Reference proteome</keyword>
<reference evidence="1 2" key="1">
    <citation type="journal article" date="2019" name="Genome Biol. Evol.">
        <title>Insights into the evolution of the New World diploid cottons (Gossypium, subgenus Houzingenia) based on genome sequencing.</title>
        <authorList>
            <person name="Grover C.E."/>
            <person name="Arick M.A. 2nd"/>
            <person name="Thrash A."/>
            <person name="Conover J.L."/>
            <person name="Sanders W.S."/>
            <person name="Peterson D.G."/>
            <person name="Frelichowski J.E."/>
            <person name="Scheffler J.A."/>
            <person name="Scheffler B.E."/>
            <person name="Wendel J.F."/>
        </authorList>
    </citation>
    <scope>NUCLEOTIDE SEQUENCE [LARGE SCALE GENOMIC DNA]</scope>
    <source>
        <strain evidence="1">185</strain>
        <tissue evidence="1">Leaf</tissue>
    </source>
</reference>
<sequence length="36" mass="4212">MDEALQRLSFHEKKDVELVLDGDVGVEDEINYDIYL</sequence>
<protein>
    <submittedName>
        <fullName evidence="1">Uncharacterized protein</fullName>
    </submittedName>
</protein>